<feature type="non-terminal residue" evidence="2">
    <location>
        <position position="141"/>
    </location>
</feature>
<evidence type="ECO:0000313" key="2">
    <source>
        <dbReference type="EMBL" id="KAG9988116.1"/>
    </source>
</evidence>
<evidence type="ECO:0000256" key="1">
    <source>
        <dbReference type="SAM" id="Phobius"/>
    </source>
</evidence>
<reference evidence="2" key="2">
    <citation type="submission" date="2021-08" db="EMBL/GenBank/DDBJ databases">
        <authorList>
            <person name="Gostincar C."/>
            <person name="Sun X."/>
            <person name="Song Z."/>
            <person name="Gunde-Cimerman N."/>
        </authorList>
    </citation>
    <scope>NUCLEOTIDE SEQUENCE</scope>
    <source>
        <strain evidence="2">EXF-9298</strain>
    </source>
</reference>
<sequence length="141" mass="15215">MSTLNPTTSTSEPKSVPDFTTVTPATCQTCKPAPILSIRTLQTLLWYIAIGFAATALLNYLGINGSPSHARDDDYPRSICLSRDKNDSCISWASYTGSGLPGRDENTITDFSIECAQSGGSAEFKTMMSDGEILFICEQQS</sequence>
<evidence type="ECO:0000313" key="3">
    <source>
        <dbReference type="Proteomes" id="UP000729357"/>
    </source>
</evidence>
<keyword evidence="1" id="KW-0812">Transmembrane</keyword>
<name>A0A9P8G0W9_AURME</name>
<comment type="caution">
    <text evidence="2">The sequence shown here is derived from an EMBL/GenBank/DDBJ whole genome shotgun (WGS) entry which is preliminary data.</text>
</comment>
<keyword evidence="3" id="KW-1185">Reference proteome</keyword>
<keyword evidence="1" id="KW-0472">Membrane</keyword>
<dbReference type="EMBL" id="JAHFXS010000173">
    <property type="protein sequence ID" value="KAG9988116.1"/>
    <property type="molecule type" value="Genomic_DNA"/>
</dbReference>
<organism evidence="2 3">
    <name type="scientific">Aureobasidium melanogenum</name>
    <name type="common">Aureobasidium pullulans var. melanogenum</name>
    <dbReference type="NCBI Taxonomy" id="46634"/>
    <lineage>
        <taxon>Eukaryota</taxon>
        <taxon>Fungi</taxon>
        <taxon>Dikarya</taxon>
        <taxon>Ascomycota</taxon>
        <taxon>Pezizomycotina</taxon>
        <taxon>Dothideomycetes</taxon>
        <taxon>Dothideomycetidae</taxon>
        <taxon>Dothideales</taxon>
        <taxon>Saccotheciaceae</taxon>
        <taxon>Aureobasidium</taxon>
    </lineage>
</organism>
<proteinExistence type="predicted"/>
<protein>
    <submittedName>
        <fullName evidence="2">Uncharacterized protein</fullName>
    </submittedName>
</protein>
<reference evidence="2" key="1">
    <citation type="journal article" date="2021" name="J Fungi (Basel)">
        <title>Virulence traits and population genomics of the black yeast Aureobasidium melanogenum.</title>
        <authorList>
            <person name="Cernosa A."/>
            <person name="Sun X."/>
            <person name="Gostincar C."/>
            <person name="Fang C."/>
            <person name="Gunde-Cimerman N."/>
            <person name="Song Z."/>
        </authorList>
    </citation>
    <scope>NUCLEOTIDE SEQUENCE</scope>
    <source>
        <strain evidence="2">EXF-9298</strain>
    </source>
</reference>
<feature type="transmembrane region" description="Helical" evidence="1">
    <location>
        <begin position="44"/>
        <end position="63"/>
    </location>
</feature>
<dbReference type="Proteomes" id="UP000729357">
    <property type="component" value="Unassembled WGS sequence"/>
</dbReference>
<gene>
    <name evidence="2" type="ORF">KCU98_g2855</name>
</gene>
<dbReference type="AlphaFoldDB" id="A0A9P8G0W9"/>
<accession>A0A9P8G0W9</accession>
<keyword evidence="1" id="KW-1133">Transmembrane helix</keyword>